<proteinExistence type="predicted"/>
<organism evidence="1 2">
    <name type="scientific">Mycteria americana</name>
    <name type="common">Wood stork</name>
    <dbReference type="NCBI Taxonomy" id="33587"/>
    <lineage>
        <taxon>Eukaryota</taxon>
        <taxon>Metazoa</taxon>
        <taxon>Chordata</taxon>
        <taxon>Craniata</taxon>
        <taxon>Vertebrata</taxon>
        <taxon>Euteleostomi</taxon>
        <taxon>Archelosauria</taxon>
        <taxon>Archosauria</taxon>
        <taxon>Dinosauria</taxon>
        <taxon>Saurischia</taxon>
        <taxon>Theropoda</taxon>
        <taxon>Coelurosauria</taxon>
        <taxon>Aves</taxon>
        <taxon>Neognathae</taxon>
        <taxon>Neoaves</taxon>
        <taxon>Aequornithes</taxon>
        <taxon>Ciconiiformes</taxon>
        <taxon>Ciconiidae</taxon>
        <taxon>Mycteria</taxon>
    </lineage>
</organism>
<comment type="caution">
    <text evidence="1">The sequence shown here is derived from an EMBL/GenBank/DDBJ whole genome shotgun (WGS) entry which is preliminary data.</text>
</comment>
<evidence type="ECO:0000313" key="1">
    <source>
        <dbReference type="EMBL" id="KAK4828579.1"/>
    </source>
</evidence>
<dbReference type="PANTHER" id="PTHR33332">
    <property type="entry name" value="REVERSE TRANSCRIPTASE DOMAIN-CONTAINING PROTEIN"/>
    <property type="match status" value="1"/>
</dbReference>
<keyword evidence="2" id="KW-1185">Reference proteome</keyword>
<evidence type="ECO:0000313" key="2">
    <source>
        <dbReference type="Proteomes" id="UP001333110"/>
    </source>
</evidence>
<reference evidence="1 2" key="1">
    <citation type="journal article" date="2023" name="J. Hered.">
        <title>Chromosome-level genome of the wood stork (Mycteria americana) provides insight into avian chromosome evolution.</title>
        <authorList>
            <person name="Flamio R. Jr."/>
            <person name="Ramstad K.M."/>
        </authorList>
    </citation>
    <scope>NUCLEOTIDE SEQUENCE [LARGE SCALE GENOMIC DNA]</scope>
    <source>
        <strain evidence="1">JAX WOST 10</strain>
    </source>
</reference>
<protein>
    <recommendedName>
        <fullName evidence="3">Rna-directed dna polymerase from mobile element jockey-like</fullName>
    </recommendedName>
</protein>
<sequence>MGSKRKGRENVGLLLNGAGDLMAKDMEKAEVPSLPQSLLALVMGEVPEAGKEANVTHIFKKGKKEDPGTYRLVSVTLIPGKIQLETSHWCTPELILGLILFNILNNDLDNETECACSEFADDKRLGGVVDRPDECGAIQRDLNRLEKWADLHLCDQAVFHQAVFQLCLKTG</sequence>
<evidence type="ECO:0008006" key="3">
    <source>
        <dbReference type="Google" id="ProtNLM"/>
    </source>
</evidence>
<gene>
    <name evidence="1" type="ORF">QYF61_027669</name>
</gene>
<dbReference type="Proteomes" id="UP001333110">
    <property type="component" value="Unassembled WGS sequence"/>
</dbReference>
<dbReference type="AlphaFoldDB" id="A0AAN7NQE2"/>
<name>A0AAN7NQE2_MYCAM</name>
<accession>A0AAN7NQE2</accession>
<dbReference type="EMBL" id="JAUNZN010000002">
    <property type="protein sequence ID" value="KAK4828579.1"/>
    <property type="molecule type" value="Genomic_DNA"/>
</dbReference>